<gene>
    <name evidence="2" type="ORF">A2V71_00100</name>
</gene>
<accession>A0A1F5DLW3</accession>
<protein>
    <submittedName>
        <fullName evidence="2">Uncharacterized protein</fullName>
    </submittedName>
</protein>
<reference evidence="2 3" key="1">
    <citation type="journal article" date="2016" name="Nat. Commun.">
        <title>Thousands of microbial genomes shed light on interconnected biogeochemical processes in an aquifer system.</title>
        <authorList>
            <person name="Anantharaman K."/>
            <person name="Brown C.T."/>
            <person name="Hug L.A."/>
            <person name="Sharon I."/>
            <person name="Castelle C.J."/>
            <person name="Probst A.J."/>
            <person name="Thomas B.C."/>
            <person name="Singh A."/>
            <person name="Wilkins M.J."/>
            <person name="Karaoz U."/>
            <person name="Brodie E.L."/>
            <person name="Williams K.H."/>
            <person name="Hubbard S.S."/>
            <person name="Banfield J.F."/>
        </authorList>
    </citation>
    <scope>NUCLEOTIDE SEQUENCE [LARGE SCALE GENOMIC DNA]</scope>
</reference>
<feature type="compositionally biased region" description="Basic and acidic residues" evidence="1">
    <location>
        <begin position="54"/>
        <end position="63"/>
    </location>
</feature>
<comment type="caution">
    <text evidence="2">The sequence shown here is derived from an EMBL/GenBank/DDBJ whole genome shotgun (WGS) entry which is preliminary data.</text>
</comment>
<dbReference type="AlphaFoldDB" id="A0A1F5DLW3"/>
<evidence type="ECO:0000256" key="1">
    <source>
        <dbReference type="SAM" id="MobiDB-lite"/>
    </source>
</evidence>
<feature type="compositionally biased region" description="Basic and acidic residues" evidence="1">
    <location>
        <begin position="15"/>
        <end position="27"/>
    </location>
</feature>
<evidence type="ECO:0000313" key="3">
    <source>
        <dbReference type="Proteomes" id="UP000178764"/>
    </source>
</evidence>
<feature type="compositionally biased region" description="Acidic residues" evidence="1">
    <location>
        <begin position="1"/>
        <end position="14"/>
    </location>
</feature>
<dbReference type="EMBL" id="MEZT01000027">
    <property type="protein sequence ID" value="OGD56138.1"/>
    <property type="molecule type" value="Genomic_DNA"/>
</dbReference>
<feature type="region of interest" description="Disordered" evidence="1">
    <location>
        <begin position="1"/>
        <end position="63"/>
    </location>
</feature>
<dbReference type="Proteomes" id="UP000178764">
    <property type="component" value="Unassembled WGS sequence"/>
</dbReference>
<sequence length="63" mass="7502">MKNNNIDDDYEKIEEELKEKESEEKSASRRTHHKVSGKSVFELQEIIKKKANTKRPDRKENQS</sequence>
<organism evidence="2 3">
    <name type="scientific">Candidatus Berkelbacteria bacterium RBG_13_40_8</name>
    <dbReference type="NCBI Taxonomy" id="1797467"/>
    <lineage>
        <taxon>Bacteria</taxon>
        <taxon>Candidatus Berkelbacteria</taxon>
    </lineage>
</organism>
<proteinExistence type="predicted"/>
<name>A0A1F5DLW3_9BACT</name>
<evidence type="ECO:0000313" key="2">
    <source>
        <dbReference type="EMBL" id="OGD56138.1"/>
    </source>
</evidence>